<evidence type="ECO:0000313" key="3">
    <source>
        <dbReference type="Proteomes" id="UP000438429"/>
    </source>
</evidence>
<dbReference type="EMBL" id="VEVO01000039">
    <property type="protein sequence ID" value="KAF0022233.1"/>
    <property type="molecule type" value="Genomic_DNA"/>
</dbReference>
<dbReference type="AlphaFoldDB" id="A0A6A4RK27"/>
<reference evidence="2 3" key="1">
    <citation type="submission" date="2019-06" db="EMBL/GenBank/DDBJ databases">
        <title>Draft genomes of female and male turbot (Scophthalmus maximus).</title>
        <authorList>
            <person name="Xu H."/>
            <person name="Xu X.-W."/>
            <person name="Shao C."/>
            <person name="Chen S."/>
        </authorList>
    </citation>
    <scope>NUCLEOTIDE SEQUENCE [LARGE SCALE GENOMIC DNA]</scope>
    <source>
        <strain evidence="2">Ysfricsl-2016a</strain>
        <tissue evidence="2">Blood</tissue>
    </source>
</reference>
<evidence type="ECO:0000256" key="1">
    <source>
        <dbReference type="SAM" id="MobiDB-lite"/>
    </source>
</evidence>
<sequence>MRPGDPIGRGKVLTLDTLPCSRVIAVGHRWRCCHWTPLEVLPLDTTKGIAIGHWVPTLCESTGLVRCKLLPLDVVATNVTLVSELLPLDTSRGRVEEAGPSLAAAAAEGRVTQSPQKPLTPWRSGSGRGNRMRLITLQMLMEEYLQTYKARHEGLDPTVKMKENATSKGIEDGTQVSAAQGGGAPNGHKAHQGDKVAAQCLSAVGIAIPQLLGKKSQDPKARRKVSDFMCHDTKTADRFYEANPNHSEAAEVRALVSQSPHQGPEGEREQHQEGEDEEEVEGGSSSSSIDRNTTPVMYQESGDSSCSSP</sequence>
<feature type="region of interest" description="Disordered" evidence="1">
    <location>
        <begin position="251"/>
        <end position="309"/>
    </location>
</feature>
<dbReference type="Proteomes" id="UP000438429">
    <property type="component" value="Unassembled WGS sequence"/>
</dbReference>
<evidence type="ECO:0000313" key="2">
    <source>
        <dbReference type="EMBL" id="KAF0022233.1"/>
    </source>
</evidence>
<name>A0A6A4RK27_SCOMX</name>
<comment type="caution">
    <text evidence="2">The sequence shown here is derived from an EMBL/GenBank/DDBJ whole genome shotgun (WGS) entry which is preliminary data.</text>
</comment>
<gene>
    <name evidence="2" type="ORF">F2P81_025518</name>
</gene>
<proteinExistence type="predicted"/>
<feature type="compositionally biased region" description="Polar residues" evidence="1">
    <location>
        <begin position="289"/>
        <end position="309"/>
    </location>
</feature>
<feature type="region of interest" description="Disordered" evidence="1">
    <location>
        <begin position="167"/>
        <end position="193"/>
    </location>
</feature>
<organism evidence="2 3">
    <name type="scientific">Scophthalmus maximus</name>
    <name type="common">Turbot</name>
    <name type="synonym">Psetta maxima</name>
    <dbReference type="NCBI Taxonomy" id="52904"/>
    <lineage>
        <taxon>Eukaryota</taxon>
        <taxon>Metazoa</taxon>
        <taxon>Chordata</taxon>
        <taxon>Craniata</taxon>
        <taxon>Vertebrata</taxon>
        <taxon>Euteleostomi</taxon>
        <taxon>Actinopterygii</taxon>
        <taxon>Neopterygii</taxon>
        <taxon>Teleostei</taxon>
        <taxon>Neoteleostei</taxon>
        <taxon>Acanthomorphata</taxon>
        <taxon>Carangaria</taxon>
        <taxon>Pleuronectiformes</taxon>
        <taxon>Pleuronectoidei</taxon>
        <taxon>Scophthalmidae</taxon>
        <taxon>Scophthalmus</taxon>
    </lineage>
</organism>
<accession>A0A6A4RK27</accession>
<feature type="compositionally biased region" description="Basic and acidic residues" evidence="1">
    <location>
        <begin position="264"/>
        <end position="273"/>
    </location>
</feature>
<protein>
    <submittedName>
        <fullName evidence="2">Uncharacterized protein</fullName>
    </submittedName>
</protein>
<feature type="region of interest" description="Disordered" evidence="1">
    <location>
        <begin position="104"/>
        <end position="127"/>
    </location>
</feature>